<protein>
    <submittedName>
        <fullName evidence="2">ABC transporter substrate-binding protein</fullName>
    </submittedName>
</protein>
<dbReference type="PROSITE" id="PS50983">
    <property type="entry name" value="FE_B12_PBP"/>
    <property type="match status" value="1"/>
</dbReference>
<dbReference type="Pfam" id="PF01497">
    <property type="entry name" value="Peripla_BP_2"/>
    <property type="match status" value="1"/>
</dbReference>
<dbReference type="AlphaFoldDB" id="A0AAE3QE48"/>
<proteinExistence type="predicted"/>
<comment type="caution">
    <text evidence="2">The sequence shown here is derived from an EMBL/GenBank/DDBJ whole genome shotgun (WGS) entry which is preliminary data.</text>
</comment>
<evidence type="ECO:0000313" key="3">
    <source>
        <dbReference type="Proteomes" id="UP001161580"/>
    </source>
</evidence>
<dbReference type="EMBL" id="JALDYZ010000003">
    <property type="protein sequence ID" value="MDI7921875.1"/>
    <property type="molecule type" value="Genomic_DNA"/>
</dbReference>
<name>A0AAE3QE48_9HYPH</name>
<dbReference type="PANTHER" id="PTHR30535:SF34">
    <property type="entry name" value="MOLYBDATE-BINDING PROTEIN MOLA"/>
    <property type="match status" value="1"/>
</dbReference>
<dbReference type="SUPFAM" id="SSF53807">
    <property type="entry name" value="Helical backbone' metal receptor"/>
    <property type="match status" value="1"/>
</dbReference>
<organism evidence="2 3">
    <name type="scientific">Ferirhizobium litorale</name>
    <dbReference type="NCBI Taxonomy" id="2927786"/>
    <lineage>
        <taxon>Bacteria</taxon>
        <taxon>Pseudomonadati</taxon>
        <taxon>Pseudomonadota</taxon>
        <taxon>Alphaproteobacteria</taxon>
        <taxon>Hyphomicrobiales</taxon>
        <taxon>Rhizobiaceae</taxon>
        <taxon>Ferirhizobium</taxon>
    </lineage>
</organism>
<sequence length="353" mass="38382">MADDARWPLTITDALGREVTIQKKPEAILLGTGFNLIALSLIHPDPVSLLAGWSDDMKNYNTEIYESFVAKFPKLADVPVIGDGTGDGLSFETLLSLKADLAIMANWQAQTELGKQAIEHLGSIGVPVVVVDFNDHVLEKTPDTIRLLGRILDRDQQAEAYARFYEERVQRIRSRVAAHPQPGPTVLMDAYPNPDRCCYAYGTGSLGEFISLTGSRNIAGDLPRVGGMVSDEFVMAQNPQVYIATASPGGGQYSAFSVGPGVSPEEARDTLAKAVDTTVLAALDAVRNRRVYGLWNFFNAVPINILAAEALAAWLRPDIFPDIDPAETMKEINDRFAAVPFTGAYWTELGPSP</sequence>
<dbReference type="Gene3D" id="3.40.50.1980">
    <property type="entry name" value="Nitrogenase molybdenum iron protein domain"/>
    <property type="match status" value="2"/>
</dbReference>
<keyword evidence="3" id="KW-1185">Reference proteome</keyword>
<evidence type="ECO:0000313" key="2">
    <source>
        <dbReference type="EMBL" id="MDI7921875.1"/>
    </source>
</evidence>
<gene>
    <name evidence="2" type="ORF">MRS75_07210</name>
</gene>
<dbReference type="InterPro" id="IPR002491">
    <property type="entry name" value="ABC_transptr_periplasmic_BD"/>
</dbReference>
<reference evidence="2" key="1">
    <citation type="submission" date="2022-03" db="EMBL/GenBank/DDBJ databases">
        <title>Fererhizobium litorale gen. nov., sp. nov., isolated from sandy sediments of the Sea of Japan seashore.</title>
        <authorList>
            <person name="Romanenko L."/>
            <person name="Kurilenko V."/>
            <person name="Otstavnykh N."/>
            <person name="Svetashev V."/>
            <person name="Tekutyeva L."/>
            <person name="Isaeva M."/>
            <person name="Mikhailov V."/>
        </authorList>
    </citation>
    <scope>NUCLEOTIDE SEQUENCE</scope>
    <source>
        <strain evidence="2">KMM 9576</strain>
    </source>
</reference>
<dbReference type="InterPro" id="IPR050902">
    <property type="entry name" value="ABC_Transporter_SBP"/>
</dbReference>
<feature type="domain" description="Fe/B12 periplasmic-binding" evidence="1">
    <location>
        <begin position="26"/>
        <end position="323"/>
    </location>
</feature>
<dbReference type="PANTHER" id="PTHR30535">
    <property type="entry name" value="VITAMIN B12-BINDING PROTEIN"/>
    <property type="match status" value="1"/>
</dbReference>
<dbReference type="NCBIfam" id="NF010649">
    <property type="entry name" value="PRK14048.1"/>
    <property type="match status" value="1"/>
</dbReference>
<evidence type="ECO:0000259" key="1">
    <source>
        <dbReference type="PROSITE" id="PS50983"/>
    </source>
</evidence>
<dbReference type="Proteomes" id="UP001161580">
    <property type="component" value="Unassembled WGS sequence"/>
</dbReference>
<accession>A0AAE3QE48</accession>